<dbReference type="GO" id="GO:0008654">
    <property type="term" value="P:phospholipid biosynthetic process"/>
    <property type="evidence" value="ECO:0007669"/>
    <property type="project" value="UniProtKB-KW"/>
</dbReference>
<name>A0A9J6P0Z4_9CLOT</name>
<dbReference type="AlphaFoldDB" id="A0A9J6P0Z4"/>
<evidence type="ECO:0000256" key="1">
    <source>
        <dbReference type="ARBA" id="ARBA00001946"/>
    </source>
</evidence>
<evidence type="ECO:0000313" key="14">
    <source>
        <dbReference type="EMBL" id="MCM1990394.1"/>
    </source>
</evidence>
<keyword evidence="4" id="KW-0808">Transferase</keyword>
<dbReference type="GO" id="GO:0004143">
    <property type="term" value="F:ATP-dependent diacylglycerol kinase activity"/>
    <property type="evidence" value="ECO:0007669"/>
    <property type="project" value="TreeGrafter"/>
</dbReference>
<dbReference type="GO" id="GO:0005886">
    <property type="term" value="C:plasma membrane"/>
    <property type="evidence" value="ECO:0007669"/>
    <property type="project" value="TreeGrafter"/>
</dbReference>
<keyword evidence="5" id="KW-0479">Metal-binding</keyword>
<dbReference type="InterPro" id="IPR016064">
    <property type="entry name" value="NAD/diacylglycerol_kinase_sf"/>
</dbReference>
<dbReference type="Pfam" id="PF19279">
    <property type="entry name" value="YegS_C"/>
    <property type="match status" value="1"/>
</dbReference>
<evidence type="ECO:0000256" key="9">
    <source>
        <dbReference type="ARBA" id="ARBA00022842"/>
    </source>
</evidence>
<dbReference type="PROSITE" id="PS50146">
    <property type="entry name" value="DAGK"/>
    <property type="match status" value="1"/>
</dbReference>
<evidence type="ECO:0000256" key="6">
    <source>
        <dbReference type="ARBA" id="ARBA00022741"/>
    </source>
</evidence>
<organism evidence="14 15">
    <name type="scientific">Oceanirhabdus seepicola</name>
    <dbReference type="NCBI Taxonomy" id="2828781"/>
    <lineage>
        <taxon>Bacteria</taxon>
        <taxon>Bacillati</taxon>
        <taxon>Bacillota</taxon>
        <taxon>Clostridia</taxon>
        <taxon>Eubacteriales</taxon>
        <taxon>Clostridiaceae</taxon>
        <taxon>Oceanirhabdus</taxon>
    </lineage>
</organism>
<dbReference type="PANTHER" id="PTHR12358:SF106">
    <property type="entry name" value="LIPID KINASE YEGS"/>
    <property type="match status" value="1"/>
</dbReference>
<protein>
    <submittedName>
        <fullName evidence="14">YegS/Rv2252/BmrU family lipid kinase</fullName>
    </submittedName>
</protein>
<reference evidence="14" key="1">
    <citation type="journal article" date="2021" name="mSystems">
        <title>Bacteria and Archaea Synergistically Convert Glycine Betaine to Biogenic Methane in the Formosa Cold Seep of the South China Sea.</title>
        <authorList>
            <person name="Li L."/>
            <person name="Zhang W."/>
            <person name="Zhang S."/>
            <person name="Song L."/>
            <person name="Sun Q."/>
            <person name="Zhang H."/>
            <person name="Xiang H."/>
            <person name="Dong X."/>
        </authorList>
    </citation>
    <scope>NUCLEOTIDE SEQUENCE</scope>
    <source>
        <strain evidence="14">ZWT</strain>
    </source>
</reference>
<keyword evidence="12" id="KW-1208">Phospholipid metabolism</keyword>
<keyword evidence="7 14" id="KW-0418">Kinase</keyword>
<evidence type="ECO:0000256" key="2">
    <source>
        <dbReference type="ARBA" id="ARBA00005983"/>
    </source>
</evidence>
<dbReference type="SMART" id="SM00046">
    <property type="entry name" value="DAGKc"/>
    <property type="match status" value="1"/>
</dbReference>
<feature type="domain" description="DAGKc" evidence="13">
    <location>
        <begin position="1"/>
        <end position="130"/>
    </location>
</feature>
<dbReference type="NCBIfam" id="NF009605">
    <property type="entry name" value="PRK13059.1"/>
    <property type="match status" value="1"/>
</dbReference>
<dbReference type="SUPFAM" id="SSF111331">
    <property type="entry name" value="NAD kinase/diacylglycerol kinase-like"/>
    <property type="match status" value="1"/>
</dbReference>
<dbReference type="Proteomes" id="UP001056429">
    <property type="component" value="Unassembled WGS sequence"/>
</dbReference>
<dbReference type="RefSeq" id="WP_250859431.1">
    <property type="nucleotide sequence ID" value="NZ_JAGSOJ010000002.1"/>
</dbReference>
<keyword evidence="8" id="KW-0067">ATP-binding</keyword>
<dbReference type="Gene3D" id="2.60.200.40">
    <property type="match status" value="1"/>
</dbReference>
<evidence type="ECO:0000256" key="4">
    <source>
        <dbReference type="ARBA" id="ARBA00022679"/>
    </source>
</evidence>
<dbReference type="NCBIfam" id="TIGR00147">
    <property type="entry name" value="YegS/Rv2252/BmrU family lipid kinase"/>
    <property type="match status" value="1"/>
</dbReference>
<keyword evidence="9" id="KW-0460">Magnesium</keyword>
<evidence type="ECO:0000256" key="11">
    <source>
        <dbReference type="ARBA" id="ARBA00023209"/>
    </source>
</evidence>
<evidence type="ECO:0000313" key="15">
    <source>
        <dbReference type="Proteomes" id="UP001056429"/>
    </source>
</evidence>
<keyword evidence="11" id="KW-0594">Phospholipid biosynthesis</keyword>
<evidence type="ECO:0000256" key="7">
    <source>
        <dbReference type="ARBA" id="ARBA00022777"/>
    </source>
</evidence>
<reference evidence="14" key="2">
    <citation type="submission" date="2021-04" db="EMBL/GenBank/DDBJ databases">
        <authorList>
            <person name="Dong X."/>
        </authorList>
    </citation>
    <scope>NUCLEOTIDE SEQUENCE</scope>
    <source>
        <strain evidence="14">ZWT</strain>
    </source>
</reference>
<keyword evidence="15" id="KW-1185">Reference proteome</keyword>
<evidence type="ECO:0000256" key="10">
    <source>
        <dbReference type="ARBA" id="ARBA00023098"/>
    </source>
</evidence>
<evidence type="ECO:0000256" key="8">
    <source>
        <dbReference type="ARBA" id="ARBA00022840"/>
    </source>
</evidence>
<evidence type="ECO:0000256" key="5">
    <source>
        <dbReference type="ARBA" id="ARBA00022723"/>
    </source>
</evidence>
<dbReference type="PANTHER" id="PTHR12358">
    <property type="entry name" value="SPHINGOSINE KINASE"/>
    <property type="match status" value="1"/>
</dbReference>
<keyword evidence="3" id="KW-0444">Lipid biosynthesis</keyword>
<gene>
    <name evidence="14" type="ORF">KDK92_11665</name>
</gene>
<comment type="cofactor">
    <cofactor evidence="1">
        <name>Mg(2+)</name>
        <dbReference type="ChEBI" id="CHEBI:18420"/>
    </cofactor>
</comment>
<comment type="caution">
    <text evidence="14">The sequence shown here is derived from an EMBL/GenBank/DDBJ whole genome shotgun (WGS) entry which is preliminary data.</text>
</comment>
<keyword evidence="10" id="KW-0443">Lipid metabolism</keyword>
<dbReference type="InterPro" id="IPR045540">
    <property type="entry name" value="YegS/DAGK_C"/>
</dbReference>
<dbReference type="GO" id="GO:0046872">
    <property type="term" value="F:metal ion binding"/>
    <property type="evidence" value="ECO:0007669"/>
    <property type="project" value="UniProtKB-KW"/>
</dbReference>
<evidence type="ECO:0000256" key="12">
    <source>
        <dbReference type="ARBA" id="ARBA00023264"/>
    </source>
</evidence>
<proteinExistence type="inferred from homology"/>
<dbReference type="InterPro" id="IPR050187">
    <property type="entry name" value="Lipid_Phosphate_FormReg"/>
</dbReference>
<dbReference type="Gene3D" id="3.40.50.10330">
    <property type="entry name" value="Probable inorganic polyphosphate/atp-NAD kinase, domain 1"/>
    <property type="match status" value="1"/>
</dbReference>
<dbReference type="GO" id="GO:0005524">
    <property type="term" value="F:ATP binding"/>
    <property type="evidence" value="ECO:0007669"/>
    <property type="project" value="UniProtKB-KW"/>
</dbReference>
<keyword evidence="6" id="KW-0547">Nucleotide-binding</keyword>
<comment type="similarity">
    <text evidence="2">Belongs to the diacylglycerol/lipid kinase family.</text>
</comment>
<dbReference type="InterPro" id="IPR001206">
    <property type="entry name" value="Diacylglycerol_kinase_cat_dom"/>
</dbReference>
<accession>A0A9J6P0Z4</accession>
<dbReference type="EMBL" id="JAGSOJ010000002">
    <property type="protein sequence ID" value="MCM1990394.1"/>
    <property type="molecule type" value="Genomic_DNA"/>
</dbReference>
<dbReference type="Pfam" id="PF00781">
    <property type="entry name" value="DAGK_cat"/>
    <property type="match status" value="1"/>
</dbReference>
<evidence type="ECO:0000259" key="13">
    <source>
        <dbReference type="PROSITE" id="PS50146"/>
    </source>
</evidence>
<sequence length="295" mass="33466">MKKILFVYNPFSGERIILNYLDKIIELHEKNGYTVHIKRIERTEELQNYFQTIDEKYEYILVSGGDGSIDIVVNAMKKSNIDLPIGIIPTGTANDFAKFLDIPLDIVKACKQVIDGTEFKVDVGKANNQYFVNVASMGLFTDVSQKTDTNIKNTIGKLAYYIKGIEEIPNLRKLKVKLKWDKGEFDDYIYLLLVLNGKTAGNINLAYKAELDDGKLDVLVFRATRVTQILTICYRLIKGEHLEENIEGLTYFKCDNLFIECEEGIVTDIDGEKGPDFPLEISCINKGLTLRGKPL</sequence>
<dbReference type="InterPro" id="IPR005218">
    <property type="entry name" value="Diacylglycerol/lipid_kinase"/>
</dbReference>
<evidence type="ECO:0000256" key="3">
    <source>
        <dbReference type="ARBA" id="ARBA00022516"/>
    </source>
</evidence>
<dbReference type="InterPro" id="IPR017438">
    <property type="entry name" value="ATP-NAD_kinase_N"/>
</dbReference>